<dbReference type="Proteomes" id="UP001307889">
    <property type="component" value="Chromosome 9"/>
</dbReference>
<dbReference type="Pfam" id="PF10442">
    <property type="entry name" value="FIST_C"/>
    <property type="match status" value="1"/>
</dbReference>
<dbReference type="InterPro" id="IPR019494">
    <property type="entry name" value="FIST_C"/>
</dbReference>
<protein>
    <recommendedName>
        <fullName evidence="5">F-box domain-containing protein</fullName>
    </recommendedName>
</protein>
<dbReference type="Gene3D" id="1.20.1280.50">
    <property type="match status" value="1"/>
</dbReference>
<proteinExistence type="predicted"/>
<accession>A0ABN7B375</accession>
<dbReference type="PANTHER" id="PTHR14939">
    <property type="entry name" value="F-BOX ONLY PROTEIN 22"/>
    <property type="match status" value="1"/>
</dbReference>
<sequence>MEFGDYITNEYSILKNIFSFLTGKELRVCSQVCREWKKMADKFIEYNVECIRGKQEEVQNLDKVSKLVNPAMILHLLTSNSTNTKSLDEKICKTYDVDDVPIYYLVSCGILYTPCKRGKIQSIPEYELASDYASAFFPRVPGLKIKSFDFTGKTSVKPEMVEPLLGAKGVILLGDSSNPCVNTCKQIAKNLYYSAPNRKEVRAERPCLAGGLLVKIFRVTPPGRRKSAYVTAIALGGDNVTIHCDINRTSKFDDFFKELSERSGPKPPNADRYAFIFNCIGRYNGDAPGKNDEIAVFRKYFPGVPYFGFWSYGEFCIPDSHGASSSSSAKKIKIDRNLNLLNSACASYMIVTVNIPHGRPP</sequence>
<dbReference type="InterPro" id="IPR036047">
    <property type="entry name" value="F-box-like_dom_sf"/>
</dbReference>
<organism evidence="3 4">
    <name type="scientific">Nesidiocoris tenuis</name>
    <dbReference type="NCBI Taxonomy" id="355587"/>
    <lineage>
        <taxon>Eukaryota</taxon>
        <taxon>Metazoa</taxon>
        <taxon>Ecdysozoa</taxon>
        <taxon>Arthropoda</taxon>
        <taxon>Hexapoda</taxon>
        <taxon>Insecta</taxon>
        <taxon>Pterygota</taxon>
        <taxon>Neoptera</taxon>
        <taxon>Paraneoptera</taxon>
        <taxon>Hemiptera</taxon>
        <taxon>Heteroptera</taxon>
        <taxon>Panheteroptera</taxon>
        <taxon>Cimicomorpha</taxon>
        <taxon>Miridae</taxon>
        <taxon>Dicyphina</taxon>
        <taxon>Nesidiocoris</taxon>
    </lineage>
</organism>
<keyword evidence="4" id="KW-1185">Reference proteome</keyword>
<dbReference type="SUPFAM" id="SSF81383">
    <property type="entry name" value="F-box domain"/>
    <property type="match status" value="1"/>
</dbReference>
<dbReference type="InterPro" id="IPR001810">
    <property type="entry name" value="F-box_dom"/>
</dbReference>
<evidence type="ECO:0000259" key="2">
    <source>
        <dbReference type="Pfam" id="PF12937"/>
    </source>
</evidence>
<evidence type="ECO:0000313" key="4">
    <source>
        <dbReference type="Proteomes" id="UP001307889"/>
    </source>
</evidence>
<dbReference type="Pfam" id="PF12937">
    <property type="entry name" value="F-box-like"/>
    <property type="match status" value="1"/>
</dbReference>
<name>A0ABN7B375_9HEMI</name>
<feature type="domain" description="F-box" evidence="2">
    <location>
        <begin position="13"/>
        <end position="41"/>
    </location>
</feature>
<evidence type="ECO:0000259" key="1">
    <source>
        <dbReference type="Pfam" id="PF10442"/>
    </source>
</evidence>
<gene>
    <name evidence="3" type="ORF">NTJ_11676</name>
</gene>
<feature type="domain" description="FIST C-domain" evidence="1">
    <location>
        <begin position="267"/>
        <end position="316"/>
    </location>
</feature>
<reference evidence="3 4" key="1">
    <citation type="submission" date="2023-09" db="EMBL/GenBank/DDBJ databases">
        <title>Nesidiocoris tenuis whole genome shotgun sequence.</title>
        <authorList>
            <person name="Shibata T."/>
            <person name="Shimoda M."/>
            <person name="Kobayashi T."/>
            <person name="Uehara T."/>
        </authorList>
    </citation>
    <scope>NUCLEOTIDE SEQUENCE [LARGE SCALE GENOMIC DNA]</scope>
    <source>
        <strain evidence="3 4">Japan</strain>
    </source>
</reference>
<evidence type="ECO:0000313" key="3">
    <source>
        <dbReference type="EMBL" id="BES98860.1"/>
    </source>
</evidence>
<dbReference type="EMBL" id="AP028917">
    <property type="protein sequence ID" value="BES98860.1"/>
    <property type="molecule type" value="Genomic_DNA"/>
</dbReference>
<dbReference type="PANTHER" id="PTHR14939:SF5">
    <property type="entry name" value="F-BOX ONLY PROTEIN 22"/>
    <property type="match status" value="1"/>
</dbReference>
<evidence type="ECO:0008006" key="5">
    <source>
        <dbReference type="Google" id="ProtNLM"/>
    </source>
</evidence>